<protein>
    <recommendedName>
        <fullName evidence="1">SPOR domain-containing protein</fullName>
    </recommendedName>
</protein>
<dbReference type="InterPro" id="IPR019734">
    <property type="entry name" value="TPR_rpt"/>
</dbReference>
<accession>A0A381YI95</accession>
<feature type="domain" description="SPOR" evidence="1">
    <location>
        <begin position="172"/>
        <end position="251"/>
    </location>
</feature>
<dbReference type="EMBL" id="UINC01018206">
    <property type="protein sequence ID" value="SVA76261.1"/>
    <property type="molecule type" value="Genomic_DNA"/>
</dbReference>
<gene>
    <name evidence="2" type="ORF">METZ01_LOCUS129115</name>
</gene>
<dbReference type="GO" id="GO:0042834">
    <property type="term" value="F:peptidoglycan binding"/>
    <property type="evidence" value="ECO:0007669"/>
    <property type="project" value="InterPro"/>
</dbReference>
<name>A0A381YI95_9ZZZZ</name>
<evidence type="ECO:0000313" key="2">
    <source>
        <dbReference type="EMBL" id="SVA76261.1"/>
    </source>
</evidence>
<sequence length="253" mass="28895">MEKGRIEEVKENLSELLNRYPNEAGVYLLQAMVNENGDDSLIQFRNIIEKFPKSEYASVAAIKIGEYLFSRGLYSQASVQFKIVLFKYPQGDNHQRAMDLMVNSYFATGEKDSAKVALRTIKQLYPSLNYTNYNIEGLGNNPREARLVKLDPNEISSRIKSAKAKRKVILPKKNPKPWVVQVGAFGKYENADRLKKQLQGHNFATEVHTVDSNGKRLHAVRIVRYETKKSAEVIGQKIKKNFGLDFRVINNPE</sequence>
<dbReference type="SUPFAM" id="SSF48452">
    <property type="entry name" value="TPR-like"/>
    <property type="match status" value="1"/>
</dbReference>
<dbReference type="Gene3D" id="1.25.40.10">
    <property type="entry name" value="Tetratricopeptide repeat domain"/>
    <property type="match status" value="1"/>
</dbReference>
<reference evidence="2" key="1">
    <citation type="submission" date="2018-05" db="EMBL/GenBank/DDBJ databases">
        <authorList>
            <person name="Lanie J.A."/>
            <person name="Ng W.-L."/>
            <person name="Kazmierczak K.M."/>
            <person name="Andrzejewski T.M."/>
            <person name="Davidsen T.M."/>
            <person name="Wayne K.J."/>
            <person name="Tettelin H."/>
            <person name="Glass J.I."/>
            <person name="Rusch D."/>
            <person name="Podicherti R."/>
            <person name="Tsui H.-C.T."/>
            <person name="Winkler M.E."/>
        </authorList>
    </citation>
    <scope>NUCLEOTIDE SEQUENCE</scope>
</reference>
<dbReference type="SUPFAM" id="SSF110997">
    <property type="entry name" value="Sporulation related repeat"/>
    <property type="match status" value="1"/>
</dbReference>
<dbReference type="PROSITE" id="PS51724">
    <property type="entry name" value="SPOR"/>
    <property type="match status" value="1"/>
</dbReference>
<dbReference type="Gene3D" id="3.30.70.1070">
    <property type="entry name" value="Sporulation related repeat"/>
    <property type="match status" value="1"/>
</dbReference>
<dbReference type="InterPro" id="IPR011990">
    <property type="entry name" value="TPR-like_helical_dom_sf"/>
</dbReference>
<dbReference type="InterPro" id="IPR036680">
    <property type="entry name" value="SPOR-like_sf"/>
</dbReference>
<dbReference type="AlphaFoldDB" id="A0A381YI95"/>
<dbReference type="InterPro" id="IPR007730">
    <property type="entry name" value="SPOR-like_dom"/>
</dbReference>
<organism evidence="2">
    <name type="scientific">marine metagenome</name>
    <dbReference type="NCBI Taxonomy" id="408172"/>
    <lineage>
        <taxon>unclassified sequences</taxon>
        <taxon>metagenomes</taxon>
        <taxon>ecological metagenomes</taxon>
    </lineage>
</organism>
<dbReference type="Pfam" id="PF05036">
    <property type="entry name" value="SPOR"/>
    <property type="match status" value="1"/>
</dbReference>
<evidence type="ECO:0000259" key="1">
    <source>
        <dbReference type="PROSITE" id="PS51724"/>
    </source>
</evidence>
<dbReference type="Pfam" id="PF13174">
    <property type="entry name" value="TPR_6"/>
    <property type="match status" value="1"/>
</dbReference>
<proteinExistence type="predicted"/>